<feature type="region of interest" description="Disordered" evidence="1">
    <location>
        <begin position="1"/>
        <end position="21"/>
    </location>
</feature>
<name>A0A4C1ZFG4_EUMVA</name>
<dbReference type="AlphaFoldDB" id="A0A4C1ZFG4"/>
<dbReference type="OrthoDB" id="425681at2759"/>
<dbReference type="STRING" id="151549.A0A4C1ZFG4"/>
<accession>A0A4C1ZFG4</accession>
<proteinExistence type="predicted"/>
<comment type="caution">
    <text evidence="2">The sequence shown here is derived from an EMBL/GenBank/DDBJ whole genome shotgun (WGS) entry which is preliminary data.</text>
</comment>
<organism evidence="2 3">
    <name type="scientific">Eumeta variegata</name>
    <name type="common">Bagworm moth</name>
    <name type="synonym">Eumeta japonica</name>
    <dbReference type="NCBI Taxonomy" id="151549"/>
    <lineage>
        <taxon>Eukaryota</taxon>
        <taxon>Metazoa</taxon>
        <taxon>Ecdysozoa</taxon>
        <taxon>Arthropoda</taxon>
        <taxon>Hexapoda</taxon>
        <taxon>Insecta</taxon>
        <taxon>Pterygota</taxon>
        <taxon>Neoptera</taxon>
        <taxon>Endopterygota</taxon>
        <taxon>Lepidoptera</taxon>
        <taxon>Glossata</taxon>
        <taxon>Ditrysia</taxon>
        <taxon>Tineoidea</taxon>
        <taxon>Psychidae</taxon>
        <taxon>Oiketicinae</taxon>
        <taxon>Eumeta</taxon>
    </lineage>
</organism>
<reference evidence="2 3" key="1">
    <citation type="journal article" date="2019" name="Commun. Biol.">
        <title>The bagworm genome reveals a unique fibroin gene that provides high tensile strength.</title>
        <authorList>
            <person name="Kono N."/>
            <person name="Nakamura H."/>
            <person name="Ohtoshi R."/>
            <person name="Tomita M."/>
            <person name="Numata K."/>
            <person name="Arakawa K."/>
        </authorList>
    </citation>
    <scope>NUCLEOTIDE SEQUENCE [LARGE SCALE GENOMIC DNA]</scope>
</reference>
<dbReference type="Proteomes" id="UP000299102">
    <property type="component" value="Unassembled WGS sequence"/>
</dbReference>
<sequence length="186" mass="20865">MPLVRRRPSNPCAVGVRASGDGEKDEQVKEFVYLSSLFTNDGKQDRDIERRVNVGNKVNGALFAIINSKSVLRQTRLAIHNGILIPALMYGIESWTLRNLYLLENYWDPYKLKAHFPLYRPTPSSAHPHPSPLPLHQPPPSSIRYLISTQDTSNAQVIPLGLRVSMVIGDQLLFDGSNARLPLDLL</sequence>
<evidence type="ECO:0000313" key="2">
    <source>
        <dbReference type="EMBL" id="GBP85659.1"/>
    </source>
</evidence>
<dbReference type="EMBL" id="BGZK01001751">
    <property type="protein sequence ID" value="GBP85659.1"/>
    <property type="molecule type" value="Genomic_DNA"/>
</dbReference>
<gene>
    <name evidence="2" type="ORF">EVAR_60003_1</name>
</gene>
<protein>
    <submittedName>
        <fullName evidence="2">Uncharacterized protein</fullName>
    </submittedName>
</protein>
<evidence type="ECO:0000256" key="1">
    <source>
        <dbReference type="SAM" id="MobiDB-lite"/>
    </source>
</evidence>
<keyword evidence="3" id="KW-1185">Reference proteome</keyword>
<evidence type="ECO:0000313" key="3">
    <source>
        <dbReference type="Proteomes" id="UP000299102"/>
    </source>
</evidence>